<name>A0A195B8E4_9HYME</name>
<gene>
    <name evidence="1" type="ORF">ALC53_08782</name>
</gene>
<dbReference type="STRING" id="520822.A0A195B8E4"/>
<dbReference type="EMBL" id="KQ976556">
    <property type="protein sequence ID" value="KYM80781.1"/>
    <property type="molecule type" value="Genomic_DNA"/>
</dbReference>
<evidence type="ECO:0000313" key="1">
    <source>
        <dbReference type="EMBL" id="KYM80781.1"/>
    </source>
</evidence>
<organism evidence="1 2">
    <name type="scientific">Atta colombica</name>
    <dbReference type="NCBI Taxonomy" id="520822"/>
    <lineage>
        <taxon>Eukaryota</taxon>
        <taxon>Metazoa</taxon>
        <taxon>Ecdysozoa</taxon>
        <taxon>Arthropoda</taxon>
        <taxon>Hexapoda</taxon>
        <taxon>Insecta</taxon>
        <taxon>Pterygota</taxon>
        <taxon>Neoptera</taxon>
        <taxon>Endopterygota</taxon>
        <taxon>Hymenoptera</taxon>
        <taxon>Apocrita</taxon>
        <taxon>Aculeata</taxon>
        <taxon>Formicoidea</taxon>
        <taxon>Formicidae</taxon>
        <taxon>Myrmicinae</taxon>
        <taxon>Atta</taxon>
    </lineage>
</organism>
<evidence type="ECO:0000313" key="2">
    <source>
        <dbReference type="Proteomes" id="UP000078540"/>
    </source>
</evidence>
<sequence length="711" mass="78903">MIPFLSRPSINSNVLVSPSSSPHERVKYDRLKISVAGSERPQSFKKATTIVIAVTLISVKAYDIKRDGCSNADVTYRKPHPRNFFLNQPFIDKTIGLQISTAVPVRNQMTGQRTFRDVSLKDRAIYPFGLTIFHHQPIKQNSFKITSFRDKLLYKDAVLKNRQLREERAVLTNNPLEEQLLTPKKIFEGQASTYSSQPFKEQLFTTETPFKNLFRGQSSSVEQAFQKQKASIESPSISNSIKFYRDNSYIKPINLYERYKNILTLFDGNSLIYTKYNHAPKLSSMLMIPSSEYLPLNAETPTTQSSMPVIMHGRNSAMSSVSFGMGEPHSSEASKMELGPRWNSLMSISNYNAPVDSLPTTVPSISVSTNQSSIVGHILTSLTTKPSSPVMATSIAPSGNVLEPIYFHTTKHGAITYPLPLSDNSDIHAHMSSHMPRSLKINEHNIKFLEPEASKNVETQSSTLNYILPEEHKTGLKDIQTSLVNYTLPVKVKYHWSLQQFSEPEISSGYAPLSLNSKTKRVLPNTIAPISWPIEIKNDVSTMLPLKSIMTSNATTENKILLGTHIDLPVDFTESIPNSLTSNTPNGISGSITGGISTSIPGGMTTDIPASIPILNFGQTLHHEQLRSTQEARNPWYPTGLQLQLEGLDGINYTLHTGNPATKPIEPGVTSLKLTQPQVPAFTKIPNYHLEVPLFASANAIECWKFAGGSL</sequence>
<reference evidence="1 2" key="1">
    <citation type="submission" date="2015-09" db="EMBL/GenBank/DDBJ databases">
        <title>Atta colombica WGS genome.</title>
        <authorList>
            <person name="Nygaard S."/>
            <person name="Hu H."/>
            <person name="Boomsma J."/>
            <person name="Zhang G."/>
        </authorList>
    </citation>
    <scope>NUCLEOTIDE SEQUENCE [LARGE SCALE GENOMIC DNA]</scope>
    <source>
        <strain evidence="1">Treedump-2</strain>
        <tissue evidence="1">Whole body</tissue>
    </source>
</reference>
<proteinExistence type="predicted"/>
<dbReference type="AlphaFoldDB" id="A0A195B8E4"/>
<accession>A0A195B8E4</accession>
<keyword evidence="2" id="KW-1185">Reference proteome</keyword>
<dbReference type="Proteomes" id="UP000078540">
    <property type="component" value="Unassembled WGS sequence"/>
</dbReference>
<protein>
    <submittedName>
        <fullName evidence="1">Uncharacterized protein</fullName>
    </submittedName>
</protein>